<sequence>MREQIQKYYADKKIFWRIVIVIAFVLVIFFQLNGDKRGMDISFSNKLSFAGEVMPKNWRYALNRERFDREVALLEINEAQFIIIYKRWNLIVPMIEKSLKKAGLPDDLKYIPVIESALRDNVSSSAGAAGLWQFMPDTAKRYGLVVNEFVDERFDVAKSTAAAMLYFKDLGKQFDKRTLVAAAYNRGENGLQKSLESQYTNNFYDLRLNNETSRYVFRLLSMKYVWENKYSFFESETLGDMYSPFATKYMSVKKIDDIADRARKNNLWYFEVKKLNPWIMTNSLPDGKWDINIITND</sequence>
<name>K1XJS0_9BACT</name>
<dbReference type="PANTHER" id="PTHR37423:SF2">
    <property type="entry name" value="MEMBRANE-BOUND LYTIC MUREIN TRANSGLYCOSYLASE C"/>
    <property type="match status" value="1"/>
</dbReference>
<feature type="domain" description="Transglycosylase SLT" evidence="1">
    <location>
        <begin position="95"/>
        <end position="203"/>
    </location>
</feature>
<evidence type="ECO:0000313" key="2">
    <source>
        <dbReference type="EMBL" id="EKD25476.1"/>
    </source>
</evidence>
<dbReference type="InterPro" id="IPR023346">
    <property type="entry name" value="Lysozyme-like_dom_sf"/>
</dbReference>
<gene>
    <name evidence="2" type="ORF">ACD_80C00046G0003</name>
</gene>
<dbReference type="CDD" id="cd16894">
    <property type="entry name" value="MltD-like"/>
    <property type="match status" value="1"/>
</dbReference>
<dbReference type="PANTHER" id="PTHR37423">
    <property type="entry name" value="SOLUBLE LYTIC MUREIN TRANSGLYCOSYLASE-RELATED"/>
    <property type="match status" value="1"/>
</dbReference>
<dbReference type="InterPro" id="IPR008258">
    <property type="entry name" value="Transglycosylase_SLT_dom_1"/>
</dbReference>
<dbReference type="Pfam" id="PF01464">
    <property type="entry name" value="SLT"/>
    <property type="match status" value="1"/>
</dbReference>
<comment type="caution">
    <text evidence="2">The sequence shown here is derived from an EMBL/GenBank/DDBJ whole genome shotgun (WGS) entry which is preliminary data.</text>
</comment>
<evidence type="ECO:0000259" key="1">
    <source>
        <dbReference type="Pfam" id="PF01464"/>
    </source>
</evidence>
<dbReference type="Gene3D" id="1.10.530.10">
    <property type="match status" value="1"/>
</dbReference>
<organism evidence="2">
    <name type="scientific">uncultured bacterium</name>
    <name type="common">gcode 4</name>
    <dbReference type="NCBI Taxonomy" id="1234023"/>
    <lineage>
        <taxon>Bacteria</taxon>
        <taxon>environmental samples</taxon>
    </lineage>
</organism>
<reference evidence="2" key="1">
    <citation type="journal article" date="2012" name="Science">
        <title>Fermentation, hydrogen, and sulfur metabolism in multiple uncultivated bacterial phyla.</title>
        <authorList>
            <person name="Wrighton K.C."/>
            <person name="Thomas B.C."/>
            <person name="Sharon I."/>
            <person name="Miller C.S."/>
            <person name="Castelle C.J."/>
            <person name="VerBerkmoes N.C."/>
            <person name="Wilkins M.J."/>
            <person name="Hettich R.L."/>
            <person name="Lipton M.S."/>
            <person name="Williams K.H."/>
            <person name="Long P.E."/>
            <person name="Banfield J.F."/>
        </authorList>
    </citation>
    <scope>NUCLEOTIDE SEQUENCE [LARGE SCALE GENOMIC DNA]</scope>
</reference>
<proteinExistence type="predicted"/>
<dbReference type="SUPFAM" id="SSF53955">
    <property type="entry name" value="Lysozyme-like"/>
    <property type="match status" value="1"/>
</dbReference>
<dbReference type="EMBL" id="AMFJ01036053">
    <property type="protein sequence ID" value="EKD25476.1"/>
    <property type="molecule type" value="Genomic_DNA"/>
</dbReference>
<accession>K1XJS0</accession>
<dbReference type="AlphaFoldDB" id="K1XJS0"/>
<protein>
    <submittedName>
        <fullName evidence="2">Lytic transglycosylase catalytic</fullName>
    </submittedName>
</protein>